<dbReference type="Gene3D" id="1.10.3110.10">
    <property type="entry name" value="protoporphyrinogen ix oxidase, domain 3"/>
    <property type="match status" value="1"/>
</dbReference>
<evidence type="ECO:0000313" key="3">
    <source>
        <dbReference type="Proteomes" id="UP000053257"/>
    </source>
</evidence>
<dbReference type="Proteomes" id="UP000053257">
    <property type="component" value="Unassembled WGS sequence"/>
</dbReference>
<keyword evidence="3" id="KW-1185">Reference proteome</keyword>
<reference evidence="2 3" key="1">
    <citation type="journal article" date="2014" name="PLoS Genet.">
        <title>Analysis of the Phlebiopsis gigantea genome, transcriptome and secretome provides insight into its pioneer colonization strategies of wood.</title>
        <authorList>
            <person name="Hori C."/>
            <person name="Ishida T."/>
            <person name="Igarashi K."/>
            <person name="Samejima M."/>
            <person name="Suzuki H."/>
            <person name="Master E."/>
            <person name="Ferreira P."/>
            <person name="Ruiz-Duenas F.J."/>
            <person name="Held B."/>
            <person name="Canessa P."/>
            <person name="Larrondo L.F."/>
            <person name="Schmoll M."/>
            <person name="Druzhinina I.S."/>
            <person name="Kubicek C.P."/>
            <person name="Gaskell J.A."/>
            <person name="Kersten P."/>
            <person name="St John F."/>
            <person name="Glasner J."/>
            <person name="Sabat G."/>
            <person name="Splinter BonDurant S."/>
            <person name="Syed K."/>
            <person name="Yadav J."/>
            <person name="Mgbeahuruike A.C."/>
            <person name="Kovalchuk A."/>
            <person name="Asiegbu F.O."/>
            <person name="Lackner G."/>
            <person name="Hoffmeister D."/>
            <person name="Rencoret J."/>
            <person name="Gutierrez A."/>
            <person name="Sun H."/>
            <person name="Lindquist E."/>
            <person name="Barry K."/>
            <person name="Riley R."/>
            <person name="Grigoriev I.V."/>
            <person name="Henrissat B."/>
            <person name="Kues U."/>
            <person name="Berka R.M."/>
            <person name="Martinez A.T."/>
            <person name="Covert S.F."/>
            <person name="Blanchette R.A."/>
            <person name="Cullen D."/>
        </authorList>
    </citation>
    <scope>NUCLEOTIDE SEQUENCE [LARGE SCALE GENOMIC DNA]</scope>
    <source>
        <strain evidence="2 3">11061_1 CR5-6</strain>
    </source>
</reference>
<evidence type="ECO:0000259" key="1">
    <source>
        <dbReference type="Pfam" id="PF01593"/>
    </source>
</evidence>
<proteinExistence type="predicted"/>
<organism evidence="2 3">
    <name type="scientific">Phlebiopsis gigantea (strain 11061_1 CR5-6)</name>
    <name type="common">White-rot fungus</name>
    <name type="synonym">Peniophora gigantea</name>
    <dbReference type="NCBI Taxonomy" id="745531"/>
    <lineage>
        <taxon>Eukaryota</taxon>
        <taxon>Fungi</taxon>
        <taxon>Dikarya</taxon>
        <taxon>Basidiomycota</taxon>
        <taxon>Agaricomycotina</taxon>
        <taxon>Agaricomycetes</taxon>
        <taxon>Polyporales</taxon>
        <taxon>Phanerochaetaceae</taxon>
        <taxon>Phlebiopsis</taxon>
    </lineage>
</organism>
<dbReference type="InterPro" id="IPR050464">
    <property type="entry name" value="Zeta_carotene_desat/Oxidored"/>
</dbReference>
<dbReference type="STRING" id="745531.A0A0C3RWY2"/>
<dbReference type="EMBL" id="KN840523">
    <property type="protein sequence ID" value="KIP06226.1"/>
    <property type="molecule type" value="Genomic_DNA"/>
</dbReference>
<dbReference type="GO" id="GO:0016491">
    <property type="term" value="F:oxidoreductase activity"/>
    <property type="evidence" value="ECO:0007669"/>
    <property type="project" value="InterPro"/>
</dbReference>
<feature type="domain" description="Amine oxidase" evidence="1">
    <location>
        <begin position="10"/>
        <end position="284"/>
    </location>
</feature>
<dbReference type="AlphaFoldDB" id="A0A0C3RWY2"/>
<gene>
    <name evidence="2" type="ORF">PHLGIDRAFT_73035</name>
</gene>
<dbReference type="HOGENOM" id="CLU_028123_2_1_1"/>
<dbReference type="OrthoDB" id="5977668at2759"/>
<accession>A0A0C3RWY2</accession>
<dbReference type="Gene3D" id="3.90.660.20">
    <property type="entry name" value="Protoporphyrinogen oxidase, mitochondrial, domain 2"/>
    <property type="match status" value="1"/>
</dbReference>
<name>A0A0C3RWY2_PHLG1</name>
<dbReference type="InterPro" id="IPR002937">
    <property type="entry name" value="Amino_oxidase"/>
</dbReference>
<dbReference type="InterPro" id="IPR036188">
    <property type="entry name" value="FAD/NAD-bd_sf"/>
</dbReference>
<protein>
    <recommendedName>
        <fullName evidence="1">Amine oxidase domain-containing protein</fullName>
    </recommendedName>
</protein>
<dbReference type="PANTHER" id="PTHR42923">
    <property type="entry name" value="PROTOPORPHYRINOGEN OXIDASE"/>
    <property type="match status" value="1"/>
</dbReference>
<dbReference type="SUPFAM" id="SSF51905">
    <property type="entry name" value="FAD/NAD(P)-binding domain"/>
    <property type="match status" value="1"/>
</dbReference>
<evidence type="ECO:0000313" key="2">
    <source>
        <dbReference type="EMBL" id="KIP06226.1"/>
    </source>
</evidence>
<dbReference type="Gene3D" id="3.50.50.60">
    <property type="entry name" value="FAD/NAD(P)-binding domain"/>
    <property type="match status" value="1"/>
</dbReference>
<sequence>MKIAVVGAGVSGLAAAWSLNEHSEHEVHLFEADSRFGGHANTASFTRPGNKGANAVDVDTGFIVFNPSTYPNFLRFLSLYPELEAAIQPTEMTFSVSRDDGQFEWAGKTLGSVFCQPQRLFDRNMWRMLYDILRFNACATMLLLEPERKQDLSIGEYLEREGYSAAFRDDYLIPMTAAVWSTPPDKCALGFPARTLIQFMYNHHLLQIIGKPSWLTLRGGSRIYVDHIISLIPSPQLHLNTPVRAVSTTLALGPDQHQVELQTESGDTHTFDHVIFACHADTTLKSLRAGKGLTEEEERILSAFQFSGNEAILHADIRLMPKKRVAWSCWNYLTYSEIDTATGRKKANVDKVALTYCMNDLQHISEAEHGSVLVTLNPPFDPRAEEVVARYKYEHPVIDVEAVRAQDLLPSIQNIRGISYAGAWTKYGFHEDGFTSGLRAALSLQGM</sequence>
<dbReference type="PANTHER" id="PTHR42923:SF17">
    <property type="entry name" value="AMINE OXIDASE DOMAIN-CONTAINING PROTEIN"/>
    <property type="match status" value="1"/>
</dbReference>
<dbReference type="Pfam" id="PF01593">
    <property type="entry name" value="Amino_oxidase"/>
    <property type="match status" value="1"/>
</dbReference>